<feature type="transmembrane region" description="Helical" evidence="7">
    <location>
        <begin position="331"/>
        <end position="351"/>
    </location>
</feature>
<dbReference type="InterPro" id="IPR019734">
    <property type="entry name" value="TPR_rpt"/>
</dbReference>
<evidence type="ECO:0000256" key="4">
    <source>
        <dbReference type="ARBA" id="ARBA00022777"/>
    </source>
</evidence>
<dbReference type="Pfam" id="PF13424">
    <property type="entry name" value="TPR_12"/>
    <property type="match status" value="1"/>
</dbReference>
<keyword evidence="5" id="KW-0902">Two-component regulatory system</keyword>
<dbReference type="SMART" id="SM00387">
    <property type="entry name" value="HATPase_c"/>
    <property type="match status" value="1"/>
</dbReference>
<keyword evidence="3" id="KW-0808">Transferase</keyword>
<evidence type="ECO:0000313" key="9">
    <source>
        <dbReference type="EMBL" id="MDT0558954.1"/>
    </source>
</evidence>
<dbReference type="InterPro" id="IPR005467">
    <property type="entry name" value="His_kinase_dom"/>
</dbReference>
<evidence type="ECO:0000256" key="7">
    <source>
        <dbReference type="SAM" id="Phobius"/>
    </source>
</evidence>
<organism evidence="9 10">
    <name type="scientific">Microcosmobacter mediterraneus</name>
    <dbReference type="NCBI Taxonomy" id="3075607"/>
    <lineage>
        <taxon>Bacteria</taxon>
        <taxon>Pseudomonadati</taxon>
        <taxon>Bacteroidota</taxon>
        <taxon>Flavobacteriia</taxon>
        <taxon>Flavobacteriales</taxon>
        <taxon>Flavobacteriaceae</taxon>
        <taxon>Microcosmobacter</taxon>
    </lineage>
</organism>
<dbReference type="InterPro" id="IPR036890">
    <property type="entry name" value="HATPase_C_sf"/>
</dbReference>
<keyword evidence="7" id="KW-0472">Membrane</keyword>
<dbReference type="PANTHER" id="PTHR24421:SF10">
    <property type="entry name" value="NITRATE_NITRITE SENSOR PROTEIN NARQ"/>
    <property type="match status" value="1"/>
</dbReference>
<evidence type="ECO:0000259" key="8">
    <source>
        <dbReference type="PROSITE" id="PS50109"/>
    </source>
</evidence>
<keyword evidence="7" id="KW-1133">Transmembrane helix</keyword>
<evidence type="ECO:0000313" key="10">
    <source>
        <dbReference type="Proteomes" id="UP001259492"/>
    </source>
</evidence>
<gene>
    <name evidence="9" type="ORF">RM697_09865</name>
</gene>
<dbReference type="Pfam" id="PF02518">
    <property type="entry name" value="HATPase_c"/>
    <property type="match status" value="1"/>
</dbReference>
<dbReference type="PROSITE" id="PS50005">
    <property type="entry name" value="TPR"/>
    <property type="match status" value="1"/>
</dbReference>
<protein>
    <recommendedName>
        <fullName evidence="2">histidine kinase</fullName>
        <ecNumber evidence="2">2.7.13.3</ecNumber>
    </recommendedName>
</protein>
<keyword evidence="7" id="KW-0812">Transmembrane</keyword>
<dbReference type="InterPro" id="IPR004358">
    <property type="entry name" value="Sig_transdc_His_kin-like_C"/>
</dbReference>
<dbReference type="EC" id="2.7.13.3" evidence="2"/>
<feature type="repeat" description="TPR" evidence="6">
    <location>
        <begin position="21"/>
        <end position="54"/>
    </location>
</feature>
<comment type="caution">
    <text evidence="9">The sequence shown here is derived from an EMBL/GenBank/DDBJ whole genome shotgun (WGS) entry which is preliminary data.</text>
</comment>
<dbReference type="SMART" id="SM00028">
    <property type="entry name" value="TPR"/>
    <property type="match status" value="4"/>
</dbReference>
<name>A0ABU2YLB9_9FLAO</name>
<keyword evidence="10" id="KW-1185">Reference proteome</keyword>
<dbReference type="SUPFAM" id="SSF55874">
    <property type="entry name" value="ATPase domain of HSP90 chaperone/DNA topoisomerase II/histidine kinase"/>
    <property type="match status" value="1"/>
</dbReference>
<keyword evidence="6" id="KW-0802">TPR repeat</keyword>
<dbReference type="PRINTS" id="PR00344">
    <property type="entry name" value="BCTRLSENSOR"/>
</dbReference>
<proteinExistence type="predicted"/>
<dbReference type="Gene3D" id="3.30.565.10">
    <property type="entry name" value="Histidine kinase-like ATPase, C-terminal domain"/>
    <property type="match status" value="1"/>
</dbReference>
<dbReference type="PROSITE" id="PS50109">
    <property type="entry name" value="HIS_KIN"/>
    <property type="match status" value="1"/>
</dbReference>
<dbReference type="GO" id="GO:0016301">
    <property type="term" value="F:kinase activity"/>
    <property type="evidence" value="ECO:0007669"/>
    <property type="project" value="UniProtKB-KW"/>
</dbReference>
<evidence type="ECO:0000256" key="6">
    <source>
        <dbReference type="PROSITE-ProRule" id="PRU00339"/>
    </source>
</evidence>
<keyword evidence="4 9" id="KW-0418">Kinase</keyword>
<dbReference type="Proteomes" id="UP001259492">
    <property type="component" value="Unassembled WGS sequence"/>
</dbReference>
<dbReference type="PANTHER" id="PTHR24421">
    <property type="entry name" value="NITRATE/NITRITE SENSOR PROTEIN NARX-RELATED"/>
    <property type="match status" value="1"/>
</dbReference>
<dbReference type="RefSeq" id="WP_311427719.1">
    <property type="nucleotide sequence ID" value="NZ_JAVRIA010000005.1"/>
</dbReference>
<dbReference type="CDD" id="cd16917">
    <property type="entry name" value="HATPase_UhpB-NarQ-NarX-like"/>
    <property type="match status" value="1"/>
</dbReference>
<reference evidence="9 10" key="1">
    <citation type="submission" date="2023-09" db="EMBL/GenBank/DDBJ databases">
        <authorList>
            <person name="Rey-Velasco X."/>
        </authorList>
    </citation>
    <scope>NUCLEOTIDE SEQUENCE [LARGE SCALE GENOMIC DNA]</scope>
    <source>
        <strain evidence="9 10">W332</strain>
    </source>
</reference>
<evidence type="ECO:0000256" key="5">
    <source>
        <dbReference type="ARBA" id="ARBA00023012"/>
    </source>
</evidence>
<dbReference type="InterPro" id="IPR050482">
    <property type="entry name" value="Sensor_HK_TwoCompSys"/>
</dbReference>
<dbReference type="Gene3D" id="1.25.40.10">
    <property type="entry name" value="Tetratricopeptide repeat domain"/>
    <property type="match status" value="2"/>
</dbReference>
<dbReference type="InterPro" id="IPR011990">
    <property type="entry name" value="TPR-like_helical_dom_sf"/>
</dbReference>
<dbReference type="InterPro" id="IPR003594">
    <property type="entry name" value="HATPase_dom"/>
</dbReference>
<dbReference type="SUPFAM" id="SSF48452">
    <property type="entry name" value="TPR-like"/>
    <property type="match status" value="1"/>
</dbReference>
<comment type="catalytic activity">
    <reaction evidence="1">
        <text>ATP + protein L-histidine = ADP + protein N-phospho-L-histidine.</text>
        <dbReference type="EC" id="2.7.13.3"/>
    </reaction>
</comment>
<accession>A0ABU2YLB9</accession>
<evidence type="ECO:0000256" key="1">
    <source>
        <dbReference type="ARBA" id="ARBA00000085"/>
    </source>
</evidence>
<dbReference type="Gene3D" id="1.20.5.1930">
    <property type="match status" value="1"/>
</dbReference>
<evidence type="ECO:0000256" key="3">
    <source>
        <dbReference type="ARBA" id="ARBA00022679"/>
    </source>
</evidence>
<feature type="domain" description="Histidine kinase" evidence="8">
    <location>
        <begin position="500"/>
        <end position="587"/>
    </location>
</feature>
<evidence type="ECO:0000256" key="2">
    <source>
        <dbReference type="ARBA" id="ARBA00012438"/>
    </source>
</evidence>
<dbReference type="EMBL" id="JAVRIA010000005">
    <property type="protein sequence ID" value="MDT0558954.1"/>
    <property type="molecule type" value="Genomic_DNA"/>
</dbReference>
<sequence>MNINKYNIRLATKLNDSSSLKIVYTNLGGFHNENERIDSAYYYFSKALKLHRQTQDIEGEARILTSIADIQETEKDYIGAEENAVKAIRLFNKLEYNDDTKEWLWRLNNLIAIVSLKLKDFDKALEYHKKAQDIAQDMEEGYYNNLYSINNMAIAYRFKGEIEKSIELYEQVINEDSLDYYDSSFYVITLGNLAYTKSFKPDRDIKEIKSIFRLGDRMSDTINDPLAKLGIAIDLSKFYLDIEDRDSALYFAERSYKISDEISNNELKLQSLDLLAELNEGEKGKRYFREHIRLSDSLLNVERNRRNKFARIRLETDELEAENEKFSQQKLWLGALSGLLLLALTLGYIVITQRAKNKELKFVQDQQKANEEIYNLMLSQQDKVDEARANEKKRISQDLHDGVLGRLFGTRLSLDSLSFSEGKEAVKSRMQYIGELKIIEEDIRKISHDLNTDFVAGSGFTDILSELIEKQTKAYQLTYDFDYSDEVNWEFVDNKTKINIYRVIQESMQNIYKHAQANHIKIGIGLKNNVICIRVTDDGVGFDTNKSKKGIGLKNINSRINELRGQVDFSSQIGKGTTVDINIPYET</sequence>